<dbReference type="Pfam" id="PF06081">
    <property type="entry name" value="ArAE_1"/>
    <property type="match status" value="1"/>
</dbReference>
<evidence type="ECO:0000313" key="7">
    <source>
        <dbReference type="EMBL" id="MDG3494700.1"/>
    </source>
</evidence>
<evidence type="ECO:0000256" key="1">
    <source>
        <dbReference type="ARBA" id="ARBA00004651"/>
    </source>
</evidence>
<name>A0A9X4RI44_9CYAN</name>
<dbReference type="InterPro" id="IPR052430">
    <property type="entry name" value="IVT-Associated"/>
</dbReference>
<evidence type="ECO:0000256" key="4">
    <source>
        <dbReference type="ARBA" id="ARBA00022989"/>
    </source>
</evidence>
<dbReference type="AlphaFoldDB" id="A0A9X4RI44"/>
<evidence type="ECO:0000313" key="8">
    <source>
        <dbReference type="Proteomes" id="UP001152872"/>
    </source>
</evidence>
<dbReference type="Proteomes" id="UP001152872">
    <property type="component" value="Unassembled WGS sequence"/>
</dbReference>
<evidence type="ECO:0000256" key="6">
    <source>
        <dbReference type="SAM" id="Phobius"/>
    </source>
</evidence>
<proteinExistence type="predicted"/>
<keyword evidence="3 6" id="KW-0812">Transmembrane</keyword>
<gene>
    <name evidence="7" type="ORF">FEV09_09015</name>
</gene>
<dbReference type="RefSeq" id="WP_009626786.1">
    <property type="nucleotide sequence ID" value="NZ_VBTY01000059.1"/>
</dbReference>
<reference evidence="7" key="1">
    <citation type="submission" date="2019-05" db="EMBL/GenBank/DDBJ databases">
        <title>Whole genome sequencing of Pseudanabaena catenata USMAC16.</title>
        <authorList>
            <person name="Khan Z."/>
            <person name="Omar W.M."/>
            <person name="Convey P."/>
            <person name="Merican F."/>
            <person name="Najimudin N."/>
        </authorList>
    </citation>
    <scope>NUCLEOTIDE SEQUENCE</scope>
    <source>
        <strain evidence="7">USMAC16</strain>
    </source>
</reference>
<comment type="subcellular location">
    <subcellularLocation>
        <location evidence="1">Cell membrane</location>
        <topology evidence="1">Multi-pass membrane protein</topology>
    </subcellularLocation>
</comment>
<protein>
    <submittedName>
        <fullName evidence="7">Aromatic acid exporter family protein</fullName>
    </submittedName>
</protein>
<keyword evidence="5 6" id="KW-0472">Membrane</keyword>
<keyword evidence="2" id="KW-1003">Cell membrane</keyword>
<dbReference type="InterPro" id="IPR010343">
    <property type="entry name" value="ArAE_1"/>
</dbReference>
<feature type="transmembrane region" description="Helical" evidence="6">
    <location>
        <begin position="46"/>
        <end position="64"/>
    </location>
</feature>
<organism evidence="7 8">
    <name type="scientific">Pseudanabaena catenata USMAC16</name>
    <dbReference type="NCBI Taxonomy" id="1855837"/>
    <lineage>
        <taxon>Bacteria</taxon>
        <taxon>Bacillati</taxon>
        <taxon>Cyanobacteriota</taxon>
        <taxon>Cyanophyceae</taxon>
        <taxon>Pseudanabaenales</taxon>
        <taxon>Pseudanabaenaceae</taxon>
        <taxon>Pseudanabaena</taxon>
    </lineage>
</organism>
<evidence type="ECO:0000256" key="5">
    <source>
        <dbReference type="ARBA" id="ARBA00023136"/>
    </source>
</evidence>
<accession>A0A9X4RI44</accession>
<comment type="caution">
    <text evidence="7">The sequence shown here is derived from an EMBL/GenBank/DDBJ whole genome shotgun (WGS) entry which is preliminary data.</text>
</comment>
<evidence type="ECO:0000256" key="2">
    <source>
        <dbReference type="ARBA" id="ARBA00022475"/>
    </source>
</evidence>
<dbReference type="EMBL" id="VBTY01000059">
    <property type="protein sequence ID" value="MDG3494700.1"/>
    <property type="molecule type" value="Genomic_DNA"/>
</dbReference>
<sequence length="350" mass="40239">MLSLLHRIFPHSISETSLFAKTSFKIAVAATLSFILAEWLQLEYPFYAVIAAVIVMSSTSGSTLKLGIQRIIGTFIGVIIGILFTISCGANPYSLGASIFIAMFFCSYWKLNEAAKLAAYVSAIVLLNHDRSPWIYALERFLETFIGIGIALLVNQWLMPSHAAQELRRYLAKALIKLEQFYQLVMNCYQTGTYDRTVANEYKIEIIDLLLKIRELWKEVKQAQQNELLHIDPAWEFLLRRVWEHVLTMEHIVLVHQPHPIWQELTLSMQQLARESSAIFHNLAKAVKTQQTDVSVIALESVLTETTDNLQQLQIIREMTFPTDELLRFFTFFYTVEEVGRKLQRMVDTL</sequence>
<dbReference type="PANTHER" id="PTHR47804">
    <property type="entry name" value="60S RIBOSOMAL PROTEIN L19"/>
    <property type="match status" value="1"/>
</dbReference>
<keyword evidence="4 6" id="KW-1133">Transmembrane helix</keyword>
<feature type="transmembrane region" description="Helical" evidence="6">
    <location>
        <begin position="71"/>
        <end position="87"/>
    </location>
</feature>
<keyword evidence="8" id="KW-1185">Reference proteome</keyword>
<evidence type="ECO:0000256" key="3">
    <source>
        <dbReference type="ARBA" id="ARBA00022692"/>
    </source>
</evidence>
<dbReference type="GO" id="GO:0005886">
    <property type="term" value="C:plasma membrane"/>
    <property type="evidence" value="ECO:0007669"/>
    <property type="project" value="UniProtKB-SubCell"/>
</dbReference>
<dbReference type="PANTHER" id="PTHR47804:SF3">
    <property type="entry name" value="PROTEIN BRE4"/>
    <property type="match status" value="1"/>
</dbReference>